<dbReference type="Bgee" id="ENSORLG00000027119">
    <property type="expression patterns" value="Expressed in gastrula and 14 other cell types or tissues"/>
</dbReference>
<proteinExistence type="predicted"/>
<keyword evidence="3" id="KW-1185">Reference proteome</keyword>
<dbReference type="Gene3D" id="3.60.10.10">
    <property type="entry name" value="Endonuclease/exonuclease/phosphatase"/>
    <property type="match status" value="1"/>
</dbReference>
<protein>
    <recommendedName>
        <fullName evidence="1">Reverse transcriptase domain-containing protein</fullName>
    </recommendedName>
</protein>
<reference evidence="2 3" key="1">
    <citation type="journal article" date="2007" name="Nature">
        <title>The medaka draft genome and insights into vertebrate genome evolution.</title>
        <authorList>
            <person name="Kasahara M."/>
            <person name="Naruse K."/>
            <person name="Sasaki S."/>
            <person name="Nakatani Y."/>
            <person name="Qu W."/>
            <person name="Ahsan B."/>
            <person name="Yamada T."/>
            <person name="Nagayasu Y."/>
            <person name="Doi K."/>
            <person name="Kasai Y."/>
            <person name="Jindo T."/>
            <person name="Kobayashi D."/>
            <person name="Shimada A."/>
            <person name="Toyoda A."/>
            <person name="Kuroki Y."/>
            <person name="Fujiyama A."/>
            <person name="Sasaki T."/>
            <person name="Shimizu A."/>
            <person name="Asakawa S."/>
            <person name="Shimizu N."/>
            <person name="Hashimoto S."/>
            <person name="Yang J."/>
            <person name="Lee Y."/>
            <person name="Matsushima K."/>
            <person name="Sugano S."/>
            <person name="Sakaizumi M."/>
            <person name="Narita T."/>
            <person name="Ohishi K."/>
            <person name="Haga S."/>
            <person name="Ohta F."/>
            <person name="Nomoto H."/>
            <person name="Nogata K."/>
            <person name="Morishita T."/>
            <person name="Endo T."/>
            <person name="Shin-I T."/>
            <person name="Takeda H."/>
            <person name="Morishita S."/>
            <person name="Kohara Y."/>
        </authorList>
    </citation>
    <scope>NUCLEOTIDE SEQUENCE [LARGE SCALE GENOMIC DNA]</scope>
    <source>
        <strain evidence="2 3">Hd-rR</strain>
    </source>
</reference>
<dbReference type="Pfam" id="PF13966">
    <property type="entry name" value="zf-RVT"/>
    <property type="match status" value="1"/>
</dbReference>
<dbReference type="InterPro" id="IPR026960">
    <property type="entry name" value="RVT-Znf"/>
</dbReference>
<evidence type="ECO:0000313" key="3">
    <source>
        <dbReference type="Proteomes" id="UP000001038"/>
    </source>
</evidence>
<sequence length="1102" mass="129022">MGGDFNVALDGLLDRWPPRTSNSMASSLIRFMQKFQLVDIWRQKNSNVNSFTWSNKSQTSFSRIDFWLVSSCLDENCINVKILTTPLTDHKAISIQIFLNPNTCYRNSYWKLNNSILQHDKVSKTVCLLIKRFWQKASLEKQFSRNWELLKFELSKYFRTYGSSFAKAKRFEEESLISEITSLTQKSPVDLNENERKHLINLQNKLDDMYRRKAEGAFIRSRRRWMEEGEQNTAYFFRLERQNAKNNSIQKLNIDGNVTDNPKKIANYCSDFYTKLYESKYCEETSNLFLQSLTDTKVIESDLKEFCDKPLLLHEVISAIEHLKLNKSPGTDGLTSEFYKTFSEQLSPFLHHLFLESLNNNFLPPTLTQGLITLIPKPKKDLLLIDNWRPICLLNNDYKILALIFAERLKKVLDHIIDETQSGFMTNRHISNNIRLVLDLIDYSDYCPDESFILFLDFYKAFDTIEHNFILHAIEKFGFGPFFRGAVKTMYAGGNCSIKLHAGTSPRFLLKRGVRQGCPISPYLFLLCTQLLTDSIKLSSLKGISIADHTVTISQLADDTTLFLKDHSQVPLAINLINNFSVASGLCLNIKKCELFALKHCDVLSICNIPVKESITYLGITFSKDKKARCQLNFDPIINKTQTKLNQWLQRDLSLRGRVLLTKAEGISRLTYAALSLNVDKKVLKTIDKILFNFIWRNKNHYIKKTVVMNTYDKGGLNFLDFCTLNNTFKINWLRYFMKNPTSIWNFIPNYIFSKLGGINFLLFCNYNVQKIPIKLSSFHKQMLLSWSLIYKHNFSPHRYYIWNNKDITYRHKSLFYPSWFNQNILLVHQLFNSNGALMSHEEFCFKYSIKIPKTEFNFVLKAIPKCIITLFKSSSLQSPTLLPIDPTKIEIGQICFSSSRNTNRRIRSLFQKDVVSIPYVVSFWNNLVYHLEWKKIWNLPAKYFLTNKVKEISFKLIHKFYPTKLYLQRFKEDIDVTCSFCQEYPEDTVHLFWSCPFSTTLWSKVCHFISAHIDPDFRLYLENIMFGITHCPSHKKEQLYLINLLLFLCKWHIHKSKVTNHTPHFSVFINEFKQYIKTIRNSDNKNAIKTLDLCISFNLYA</sequence>
<reference evidence="2" key="2">
    <citation type="submission" date="2025-08" db="UniProtKB">
        <authorList>
            <consortium name="Ensembl"/>
        </authorList>
    </citation>
    <scope>IDENTIFICATION</scope>
    <source>
        <strain evidence="2">Hd-rR</strain>
    </source>
</reference>
<dbReference type="SUPFAM" id="SSF56672">
    <property type="entry name" value="DNA/RNA polymerases"/>
    <property type="match status" value="1"/>
</dbReference>
<reference evidence="2" key="3">
    <citation type="submission" date="2025-09" db="UniProtKB">
        <authorList>
            <consortium name="Ensembl"/>
        </authorList>
    </citation>
    <scope>IDENTIFICATION</scope>
    <source>
        <strain evidence="2">Hd-rR</strain>
    </source>
</reference>
<accession>A0A3B3HZ96</accession>
<dbReference type="InParanoid" id="A0A3B3HZ96"/>
<feature type="domain" description="Reverse transcriptase" evidence="1">
    <location>
        <begin position="356"/>
        <end position="622"/>
    </location>
</feature>
<dbReference type="InterPro" id="IPR036691">
    <property type="entry name" value="Endo/exonu/phosph_ase_sf"/>
</dbReference>
<name>A0A3B3HZ96_ORYLA</name>
<dbReference type="InterPro" id="IPR000477">
    <property type="entry name" value="RT_dom"/>
</dbReference>
<dbReference type="GeneTree" id="ENSGT00940000163737"/>
<dbReference type="AlphaFoldDB" id="A0A3B3HZ96"/>
<dbReference type="PANTHER" id="PTHR31635">
    <property type="entry name" value="REVERSE TRANSCRIPTASE DOMAIN-CONTAINING PROTEIN-RELATED"/>
    <property type="match status" value="1"/>
</dbReference>
<organism evidence="2 3">
    <name type="scientific">Oryzias latipes</name>
    <name type="common">Japanese rice fish</name>
    <name type="synonym">Japanese killifish</name>
    <dbReference type="NCBI Taxonomy" id="8090"/>
    <lineage>
        <taxon>Eukaryota</taxon>
        <taxon>Metazoa</taxon>
        <taxon>Chordata</taxon>
        <taxon>Craniata</taxon>
        <taxon>Vertebrata</taxon>
        <taxon>Euteleostomi</taxon>
        <taxon>Actinopterygii</taxon>
        <taxon>Neopterygii</taxon>
        <taxon>Teleostei</taxon>
        <taxon>Neoteleostei</taxon>
        <taxon>Acanthomorphata</taxon>
        <taxon>Ovalentaria</taxon>
        <taxon>Atherinomorphae</taxon>
        <taxon>Beloniformes</taxon>
        <taxon>Adrianichthyidae</taxon>
        <taxon>Oryziinae</taxon>
        <taxon>Oryzias</taxon>
    </lineage>
</organism>
<evidence type="ECO:0000313" key="2">
    <source>
        <dbReference type="Ensembl" id="ENSORLP00000037031.1"/>
    </source>
</evidence>
<dbReference type="CDD" id="cd01650">
    <property type="entry name" value="RT_nLTR_like"/>
    <property type="match status" value="1"/>
</dbReference>
<evidence type="ECO:0000259" key="1">
    <source>
        <dbReference type="PROSITE" id="PS50878"/>
    </source>
</evidence>
<dbReference type="PANTHER" id="PTHR31635:SF196">
    <property type="entry name" value="REVERSE TRANSCRIPTASE DOMAIN-CONTAINING PROTEIN-RELATED"/>
    <property type="match status" value="1"/>
</dbReference>
<dbReference type="Ensembl" id="ENSORLT00000039887.1">
    <property type="protein sequence ID" value="ENSORLP00000037031.1"/>
    <property type="gene ID" value="ENSORLG00000027119.1"/>
</dbReference>
<dbReference type="Pfam" id="PF00078">
    <property type="entry name" value="RVT_1"/>
    <property type="match status" value="1"/>
</dbReference>
<dbReference type="PROSITE" id="PS50878">
    <property type="entry name" value="RT_POL"/>
    <property type="match status" value="1"/>
</dbReference>
<dbReference type="InterPro" id="IPR043502">
    <property type="entry name" value="DNA/RNA_pol_sf"/>
</dbReference>
<dbReference type="SUPFAM" id="SSF56219">
    <property type="entry name" value="DNase I-like"/>
    <property type="match status" value="1"/>
</dbReference>
<dbReference type="Proteomes" id="UP000001038">
    <property type="component" value="Chromosome 9"/>
</dbReference>